<organism evidence="1">
    <name type="scientific">marine sediment metagenome</name>
    <dbReference type="NCBI Taxonomy" id="412755"/>
    <lineage>
        <taxon>unclassified sequences</taxon>
        <taxon>metagenomes</taxon>
        <taxon>ecological metagenomes</taxon>
    </lineage>
</organism>
<dbReference type="AlphaFoldDB" id="A0A0F9KBT9"/>
<dbReference type="EMBL" id="LAZR01013960">
    <property type="protein sequence ID" value="KKM19548.1"/>
    <property type="molecule type" value="Genomic_DNA"/>
</dbReference>
<accession>A0A0F9KBT9</accession>
<proteinExistence type="predicted"/>
<reference evidence="1" key="1">
    <citation type="journal article" date="2015" name="Nature">
        <title>Complex archaea that bridge the gap between prokaryotes and eukaryotes.</title>
        <authorList>
            <person name="Spang A."/>
            <person name="Saw J.H."/>
            <person name="Jorgensen S.L."/>
            <person name="Zaremba-Niedzwiedzka K."/>
            <person name="Martijn J."/>
            <person name="Lind A.E."/>
            <person name="van Eijk R."/>
            <person name="Schleper C."/>
            <person name="Guy L."/>
            <person name="Ettema T.J."/>
        </authorList>
    </citation>
    <scope>NUCLEOTIDE SEQUENCE</scope>
</reference>
<name>A0A0F9KBT9_9ZZZZ</name>
<comment type="caution">
    <text evidence="1">The sequence shown here is derived from an EMBL/GenBank/DDBJ whole genome shotgun (WGS) entry which is preliminary data.</text>
</comment>
<sequence length="62" mass="6611">MNGIGFGVGKPLDPAMTGNIFNVALTDHRLKDAGIDPKSLIGHGITENELNARLAQIKKGRK</sequence>
<protein>
    <submittedName>
        <fullName evidence="1">Uncharacterized protein</fullName>
    </submittedName>
</protein>
<gene>
    <name evidence="1" type="ORF">LCGC14_1654530</name>
</gene>
<evidence type="ECO:0000313" key="1">
    <source>
        <dbReference type="EMBL" id="KKM19548.1"/>
    </source>
</evidence>